<evidence type="ECO:0000313" key="1">
    <source>
        <dbReference type="EMBL" id="VDL77008.1"/>
    </source>
</evidence>
<evidence type="ECO:0000313" key="2">
    <source>
        <dbReference type="Proteomes" id="UP000271162"/>
    </source>
</evidence>
<keyword evidence="2" id="KW-1185">Reference proteome</keyword>
<dbReference type="WBParaSite" id="NBR_0001341801-mRNA-1">
    <property type="protein sequence ID" value="NBR_0001341801-mRNA-1"/>
    <property type="gene ID" value="NBR_0001341801"/>
</dbReference>
<dbReference type="Proteomes" id="UP000271162">
    <property type="component" value="Unassembled WGS sequence"/>
</dbReference>
<protein>
    <submittedName>
        <fullName evidence="1 3">Uncharacterized protein</fullName>
    </submittedName>
</protein>
<dbReference type="EMBL" id="UYSL01021036">
    <property type="protein sequence ID" value="VDL77008.1"/>
    <property type="molecule type" value="Genomic_DNA"/>
</dbReference>
<proteinExistence type="predicted"/>
<organism evidence="3">
    <name type="scientific">Nippostrongylus brasiliensis</name>
    <name type="common">Rat hookworm</name>
    <dbReference type="NCBI Taxonomy" id="27835"/>
    <lineage>
        <taxon>Eukaryota</taxon>
        <taxon>Metazoa</taxon>
        <taxon>Ecdysozoa</taxon>
        <taxon>Nematoda</taxon>
        <taxon>Chromadorea</taxon>
        <taxon>Rhabditida</taxon>
        <taxon>Rhabditina</taxon>
        <taxon>Rhabditomorpha</taxon>
        <taxon>Strongyloidea</taxon>
        <taxon>Heligmosomidae</taxon>
        <taxon>Nippostrongylus</taxon>
    </lineage>
</organism>
<reference evidence="1 2" key="2">
    <citation type="submission" date="2018-11" db="EMBL/GenBank/DDBJ databases">
        <authorList>
            <consortium name="Pathogen Informatics"/>
        </authorList>
    </citation>
    <scope>NUCLEOTIDE SEQUENCE [LARGE SCALE GENOMIC DNA]</scope>
</reference>
<accession>A0A0N4YAJ7</accession>
<dbReference type="AlphaFoldDB" id="A0A0N4YAJ7"/>
<reference evidence="3" key="1">
    <citation type="submission" date="2017-02" db="UniProtKB">
        <authorList>
            <consortium name="WormBaseParasite"/>
        </authorList>
    </citation>
    <scope>IDENTIFICATION</scope>
</reference>
<evidence type="ECO:0000313" key="3">
    <source>
        <dbReference type="WBParaSite" id="NBR_0001341801-mRNA-1"/>
    </source>
</evidence>
<sequence length="102" mass="11906">MLCAKNRIEVLSVVELTRSHSVFTVLGRLHKGFLGCPKSTFWRWKRIVLVVEMELLPAGHGFSAFGANWLPRRRPHFVRWLRPPRFDVDEYPTDYGGRVDLL</sequence>
<gene>
    <name evidence="1" type="ORF">NBR_LOCUS13419</name>
</gene>
<name>A0A0N4YAJ7_NIPBR</name>